<keyword evidence="2" id="KW-0812">Transmembrane</keyword>
<sequence length="283" mass="28543">MTTPPAAMTPARRSSRTALVAVVLSFAAGATDAFAFLQLSGVFTANMTGNLVLSGLVDRPGYGSTIAGIITAIVVFAATLFLALRFMPSDSPTERTVILLVFAAIAQAAIFGMWAVHPGAASTVAVVALIALSSIAMACQTAVAKRIDGASGVTTTYVTGTITSLMTDAADRRPQPVGIRLAVIAALVLGALSGAVLMRADTLYGAALPILPAIGAAVLTATTITPGGSSARPGSEHLPAGAPNEAARDESAPPLSAPDPPPRKPIPRRPGRTSPQPSEAGLK</sequence>
<reference evidence="3 4" key="1">
    <citation type="submission" date="2023-08" db="EMBL/GenBank/DDBJ databases">
        <title>Microbacterium psychrotolerans sp. nov., a psychrotolerant bacterium isolated from soil in Heilongjiang Province, China.</title>
        <authorList>
            <person name="An P."/>
            <person name="Zhao D."/>
            <person name="Xiang H."/>
        </authorList>
    </citation>
    <scope>NUCLEOTIDE SEQUENCE [LARGE SCALE GENOMIC DNA]</scope>
    <source>
        <strain evidence="3 4">QXD-8</strain>
    </source>
</reference>
<proteinExistence type="predicted"/>
<evidence type="ECO:0000256" key="2">
    <source>
        <dbReference type="SAM" id="Phobius"/>
    </source>
</evidence>
<feature type="transmembrane region" description="Helical" evidence="2">
    <location>
        <begin position="120"/>
        <end position="139"/>
    </location>
</feature>
<feature type="transmembrane region" description="Helical" evidence="2">
    <location>
        <begin position="96"/>
        <end position="114"/>
    </location>
</feature>
<feature type="region of interest" description="Disordered" evidence="1">
    <location>
        <begin position="227"/>
        <end position="283"/>
    </location>
</feature>
<evidence type="ECO:0000256" key="1">
    <source>
        <dbReference type="SAM" id="MobiDB-lite"/>
    </source>
</evidence>
<accession>A0ABU0YYK5</accession>
<dbReference type="Proteomes" id="UP001235133">
    <property type="component" value="Unassembled WGS sequence"/>
</dbReference>
<dbReference type="InterPro" id="IPR010699">
    <property type="entry name" value="DUF1275"/>
</dbReference>
<protein>
    <submittedName>
        <fullName evidence="3">YoaK family protein</fullName>
    </submittedName>
</protein>
<feature type="transmembrane region" description="Helical" evidence="2">
    <location>
        <begin position="62"/>
        <end position="84"/>
    </location>
</feature>
<gene>
    <name evidence="3" type="ORF">Q9R08_05460</name>
</gene>
<keyword evidence="4" id="KW-1185">Reference proteome</keyword>
<organism evidence="3 4">
    <name type="scientific">Microbacterium psychrotolerans</name>
    <dbReference type="NCBI Taxonomy" id="3068321"/>
    <lineage>
        <taxon>Bacteria</taxon>
        <taxon>Bacillati</taxon>
        <taxon>Actinomycetota</taxon>
        <taxon>Actinomycetes</taxon>
        <taxon>Micrococcales</taxon>
        <taxon>Microbacteriaceae</taxon>
        <taxon>Microbacterium</taxon>
    </lineage>
</organism>
<keyword evidence="2" id="KW-1133">Transmembrane helix</keyword>
<dbReference type="PANTHER" id="PTHR37314">
    <property type="entry name" value="SLR0142 PROTEIN"/>
    <property type="match status" value="1"/>
</dbReference>
<name>A0ABU0YYK5_9MICO</name>
<dbReference type="PANTHER" id="PTHR37314:SF4">
    <property type="entry name" value="UPF0700 TRANSMEMBRANE PROTEIN YOAK"/>
    <property type="match status" value="1"/>
</dbReference>
<feature type="transmembrane region" description="Helical" evidence="2">
    <location>
        <begin position="177"/>
        <end position="197"/>
    </location>
</feature>
<dbReference type="RefSeq" id="WP_308866859.1">
    <property type="nucleotide sequence ID" value="NZ_JAVFWO010000002.1"/>
</dbReference>
<dbReference type="EMBL" id="JAVFWO010000002">
    <property type="protein sequence ID" value="MDQ7877420.1"/>
    <property type="molecule type" value="Genomic_DNA"/>
</dbReference>
<evidence type="ECO:0000313" key="3">
    <source>
        <dbReference type="EMBL" id="MDQ7877420.1"/>
    </source>
</evidence>
<evidence type="ECO:0000313" key="4">
    <source>
        <dbReference type="Proteomes" id="UP001235133"/>
    </source>
</evidence>
<dbReference type="Pfam" id="PF06912">
    <property type="entry name" value="DUF1275"/>
    <property type="match status" value="1"/>
</dbReference>
<feature type="transmembrane region" description="Helical" evidence="2">
    <location>
        <begin position="203"/>
        <end position="224"/>
    </location>
</feature>
<feature type="compositionally biased region" description="Pro residues" evidence="1">
    <location>
        <begin position="255"/>
        <end position="264"/>
    </location>
</feature>
<keyword evidence="2" id="KW-0472">Membrane</keyword>
<comment type="caution">
    <text evidence="3">The sequence shown here is derived from an EMBL/GenBank/DDBJ whole genome shotgun (WGS) entry which is preliminary data.</text>
</comment>